<dbReference type="InterPro" id="IPR029033">
    <property type="entry name" value="His_PPase_superfam"/>
</dbReference>
<accession>F7NED2</accession>
<comment type="caution">
    <text evidence="1">The sequence shown here is derived from an EMBL/GenBank/DDBJ whole genome shotgun (WGS) entry which is preliminary data.</text>
</comment>
<dbReference type="eggNOG" id="COG0406">
    <property type="taxonomic scope" value="Bacteria"/>
</dbReference>
<organism evidence="1 2">
    <name type="scientific">Acetonema longum DSM 6540</name>
    <dbReference type="NCBI Taxonomy" id="1009370"/>
    <lineage>
        <taxon>Bacteria</taxon>
        <taxon>Bacillati</taxon>
        <taxon>Bacillota</taxon>
        <taxon>Negativicutes</taxon>
        <taxon>Acetonemataceae</taxon>
        <taxon>Acetonema</taxon>
    </lineage>
</organism>
<dbReference type="SUPFAM" id="SSF53254">
    <property type="entry name" value="Phosphoglycerate mutase-like"/>
    <property type="match status" value="1"/>
</dbReference>
<dbReference type="Proteomes" id="UP000003240">
    <property type="component" value="Unassembled WGS sequence"/>
</dbReference>
<dbReference type="Pfam" id="PF00300">
    <property type="entry name" value="His_Phos_1"/>
    <property type="match status" value="1"/>
</dbReference>
<protein>
    <submittedName>
        <fullName evidence="1">Metal dependent phosphohydrolase</fullName>
    </submittedName>
</protein>
<sequence>MTAAFHDILQSSAGHIAIAGHAGVNRLILCHVLGIPLANLFRIGQDYGCLNIIRSSGSGYQVQLVNVSAGTDKKTTGGMPNVR</sequence>
<dbReference type="GO" id="GO:0016787">
    <property type="term" value="F:hydrolase activity"/>
    <property type="evidence" value="ECO:0007669"/>
    <property type="project" value="UniProtKB-KW"/>
</dbReference>
<dbReference type="Gene3D" id="3.40.50.1240">
    <property type="entry name" value="Phosphoglycerate mutase-like"/>
    <property type="match status" value="1"/>
</dbReference>
<dbReference type="InterPro" id="IPR013078">
    <property type="entry name" value="His_Pase_superF_clade-1"/>
</dbReference>
<proteinExistence type="predicted"/>
<dbReference type="EMBL" id="AFGF01000016">
    <property type="protein sequence ID" value="EGO65644.1"/>
    <property type="molecule type" value="Genomic_DNA"/>
</dbReference>
<evidence type="ECO:0000313" key="1">
    <source>
        <dbReference type="EMBL" id="EGO65644.1"/>
    </source>
</evidence>
<reference evidence="1 2" key="1">
    <citation type="journal article" date="2011" name="EMBO J.">
        <title>Structural diversity of bacterial flagellar motors.</title>
        <authorList>
            <person name="Chen S."/>
            <person name="Beeby M."/>
            <person name="Murphy G.E."/>
            <person name="Leadbetter J.R."/>
            <person name="Hendrixson D.R."/>
            <person name="Briegel A."/>
            <person name="Li Z."/>
            <person name="Shi J."/>
            <person name="Tocheva E.I."/>
            <person name="Muller A."/>
            <person name="Dobro M.J."/>
            <person name="Jensen G.J."/>
        </authorList>
    </citation>
    <scope>NUCLEOTIDE SEQUENCE [LARGE SCALE GENOMIC DNA]</scope>
    <source>
        <strain evidence="1 2">DSM 6540</strain>
    </source>
</reference>
<keyword evidence="1" id="KW-0378">Hydrolase</keyword>
<evidence type="ECO:0000313" key="2">
    <source>
        <dbReference type="Proteomes" id="UP000003240"/>
    </source>
</evidence>
<dbReference type="STRING" id="1009370.ALO_01974"/>
<gene>
    <name evidence="1" type="ORF">ALO_01974</name>
</gene>
<dbReference type="AlphaFoldDB" id="F7NED2"/>
<keyword evidence="2" id="KW-1185">Reference proteome</keyword>
<name>F7NED2_9FIRM</name>